<dbReference type="GO" id="GO:0046452">
    <property type="term" value="P:dihydrofolate metabolic process"/>
    <property type="evidence" value="ECO:0007669"/>
    <property type="project" value="TreeGrafter"/>
</dbReference>
<dbReference type="GO" id="GO:0004146">
    <property type="term" value="F:dihydrofolate reductase activity"/>
    <property type="evidence" value="ECO:0007669"/>
    <property type="project" value="UniProtKB-EC"/>
</dbReference>
<dbReference type="GO" id="GO:0006730">
    <property type="term" value="P:one-carbon metabolic process"/>
    <property type="evidence" value="ECO:0007669"/>
    <property type="project" value="UniProtKB-KW"/>
</dbReference>
<dbReference type="PRINTS" id="PR00070">
    <property type="entry name" value="DHFR"/>
</dbReference>
<dbReference type="PANTHER" id="PTHR48069">
    <property type="entry name" value="DIHYDROFOLATE REDUCTASE"/>
    <property type="match status" value="1"/>
</dbReference>
<evidence type="ECO:0000256" key="3">
    <source>
        <dbReference type="ARBA" id="ARBA00018886"/>
    </source>
</evidence>
<dbReference type="InterPro" id="IPR012259">
    <property type="entry name" value="DHFR"/>
</dbReference>
<evidence type="ECO:0000256" key="6">
    <source>
        <dbReference type="ARBA" id="ARBA00023002"/>
    </source>
</evidence>
<gene>
    <name evidence="9" type="ORF">CKM354_000819600</name>
</gene>
<dbReference type="GO" id="GO:0050661">
    <property type="term" value="F:NADP binding"/>
    <property type="evidence" value="ECO:0007669"/>
    <property type="project" value="InterPro"/>
</dbReference>
<dbReference type="InterPro" id="IPR017925">
    <property type="entry name" value="DHFR_CS"/>
</dbReference>
<reference evidence="9 10" key="1">
    <citation type="submission" date="2021-01" db="EMBL/GenBank/DDBJ databases">
        <title>Cercospora kikuchii MAFF 305040 whole genome shotgun sequence.</title>
        <authorList>
            <person name="Kashiwa T."/>
            <person name="Suzuki T."/>
        </authorList>
    </citation>
    <scope>NUCLEOTIDE SEQUENCE [LARGE SCALE GENOMIC DNA]</scope>
    <source>
        <strain evidence="9 10">MAFF 305040</strain>
    </source>
</reference>
<evidence type="ECO:0000256" key="1">
    <source>
        <dbReference type="ARBA" id="ARBA00004903"/>
    </source>
</evidence>
<keyword evidence="6" id="KW-0560">Oxidoreductase</keyword>
<keyword evidence="4" id="KW-0554">One-carbon metabolism</keyword>
<evidence type="ECO:0000259" key="8">
    <source>
        <dbReference type="PROSITE" id="PS51330"/>
    </source>
</evidence>
<dbReference type="PANTHER" id="PTHR48069:SF3">
    <property type="entry name" value="DIHYDROFOLATE REDUCTASE"/>
    <property type="match status" value="1"/>
</dbReference>
<sequence length="235" mass="26309">MAESMSLTQIPLTIIVAATTKNGIGRAGGLPWPMLKKDMAYFARVTKRVSMPKDTGSLQSDKLKETMLSGTRQNLVIMGRKTWESIPPKFRPLKDRTHIVISSQNRASLQPIPDDVVVASDILSGLQTLEESINAGKSVPVGRAFVIGGSSIYKAALELPQLQRILLTRIEKDYDCDTFFPIDLGEGQESSSEWRCATHEELRDFVQEELEENPVQQESGEELVSLRFQLFERTR</sequence>
<dbReference type="Pfam" id="PF00186">
    <property type="entry name" value="DHFR_1"/>
    <property type="match status" value="1"/>
</dbReference>
<dbReference type="GO" id="GO:0046655">
    <property type="term" value="P:folic acid metabolic process"/>
    <property type="evidence" value="ECO:0007669"/>
    <property type="project" value="TreeGrafter"/>
</dbReference>
<dbReference type="CDD" id="cd00209">
    <property type="entry name" value="DHFR"/>
    <property type="match status" value="1"/>
</dbReference>
<dbReference type="Proteomes" id="UP000825890">
    <property type="component" value="Unassembled WGS sequence"/>
</dbReference>
<feature type="domain" description="DHFR" evidence="8">
    <location>
        <begin position="11"/>
        <end position="233"/>
    </location>
</feature>
<dbReference type="EMBL" id="BOLY01000005">
    <property type="protein sequence ID" value="GIZ45012.1"/>
    <property type="molecule type" value="Genomic_DNA"/>
</dbReference>
<dbReference type="InterPro" id="IPR024072">
    <property type="entry name" value="DHFR-like_dom_sf"/>
</dbReference>
<dbReference type="RefSeq" id="XP_044659499.1">
    <property type="nucleotide sequence ID" value="XM_044803564.1"/>
</dbReference>
<dbReference type="PROSITE" id="PS51330">
    <property type="entry name" value="DHFR_2"/>
    <property type="match status" value="1"/>
</dbReference>
<dbReference type="OrthoDB" id="414698at2759"/>
<dbReference type="InterPro" id="IPR001796">
    <property type="entry name" value="DHFR_dom"/>
</dbReference>
<dbReference type="GeneID" id="68293771"/>
<evidence type="ECO:0000256" key="7">
    <source>
        <dbReference type="RuleBase" id="RU004474"/>
    </source>
</evidence>
<evidence type="ECO:0000313" key="9">
    <source>
        <dbReference type="EMBL" id="GIZ45012.1"/>
    </source>
</evidence>
<dbReference type="Gene3D" id="3.40.430.10">
    <property type="entry name" value="Dihydrofolate Reductase, subunit A"/>
    <property type="match status" value="1"/>
</dbReference>
<dbReference type="SUPFAM" id="SSF53597">
    <property type="entry name" value="Dihydrofolate reductase-like"/>
    <property type="match status" value="1"/>
</dbReference>
<comment type="caution">
    <text evidence="9">The sequence shown here is derived from an EMBL/GenBank/DDBJ whole genome shotgun (WGS) entry which is preliminary data.</text>
</comment>
<dbReference type="AlphaFoldDB" id="A0A9P3CKS0"/>
<keyword evidence="10" id="KW-1185">Reference proteome</keyword>
<accession>A0A9P3CKS0</accession>
<evidence type="ECO:0000256" key="4">
    <source>
        <dbReference type="ARBA" id="ARBA00022563"/>
    </source>
</evidence>
<organism evidence="9 10">
    <name type="scientific">Cercospora kikuchii</name>
    <dbReference type="NCBI Taxonomy" id="84275"/>
    <lineage>
        <taxon>Eukaryota</taxon>
        <taxon>Fungi</taxon>
        <taxon>Dikarya</taxon>
        <taxon>Ascomycota</taxon>
        <taxon>Pezizomycotina</taxon>
        <taxon>Dothideomycetes</taxon>
        <taxon>Dothideomycetidae</taxon>
        <taxon>Mycosphaerellales</taxon>
        <taxon>Mycosphaerellaceae</taxon>
        <taxon>Cercospora</taxon>
    </lineage>
</organism>
<name>A0A9P3CKS0_9PEZI</name>
<evidence type="ECO:0000256" key="5">
    <source>
        <dbReference type="ARBA" id="ARBA00022857"/>
    </source>
</evidence>
<dbReference type="GO" id="GO:0046654">
    <property type="term" value="P:tetrahydrofolate biosynthetic process"/>
    <property type="evidence" value="ECO:0007669"/>
    <property type="project" value="InterPro"/>
</dbReference>
<dbReference type="GO" id="GO:0005739">
    <property type="term" value="C:mitochondrion"/>
    <property type="evidence" value="ECO:0007669"/>
    <property type="project" value="TreeGrafter"/>
</dbReference>
<evidence type="ECO:0000256" key="2">
    <source>
        <dbReference type="ARBA" id="ARBA00012856"/>
    </source>
</evidence>
<dbReference type="EC" id="1.5.1.3" evidence="2"/>
<comment type="similarity">
    <text evidence="7">Belongs to the dihydrofolate reductase family.</text>
</comment>
<comment type="pathway">
    <text evidence="1">Cofactor biosynthesis; tetrahydrofolate biosynthesis; 5,6,7,8-tetrahydrofolate from 7,8-dihydrofolate: step 1/1.</text>
</comment>
<proteinExistence type="inferred from homology"/>
<keyword evidence="5" id="KW-0521">NADP</keyword>
<dbReference type="PROSITE" id="PS00075">
    <property type="entry name" value="DHFR_1"/>
    <property type="match status" value="1"/>
</dbReference>
<protein>
    <recommendedName>
        <fullName evidence="3">Dihydrofolate reductase</fullName>
        <ecNumber evidence="2">1.5.1.3</ecNumber>
    </recommendedName>
</protein>
<evidence type="ECO:0000313" key="10">
    <source>
        <dbReference type="Proteomes" id="UP000825890"/>
    </source>
</evidence>